<comment type="caution">
    <text evidence="1">The sequence shown here is derived from an EMBL/GenBank/DDBJ whole genome shotgun (WGS) entry which is preliminary data.</text>
</comment>
<organism evidence="1 2">
    <name type="scientific">Vaccinium darrowii</name>
    <dbReference type="NCBI Taxonomy" id="229202"/>
    <lineage>
        <taxon>Eukaryota</taxon>
        <taxon>Viridiplantae</taxon>
        <taxon>Streptophyta</taxon>
        <taxon>Embryophyta</taxon>
        <taxon>Tracheophyta</taxon>
        <taxon>Spermatophyta</taxon>
        <taxon>Magnoliopsida</taxon>
        <taxon>eudicotyledons</taxon>
        <taxon>Gunneridae</taxon>
        <taxon>Pentapetalae</taxon>
        <taxon>asterids</taxon>
        <taxon>Ericales</taxon>
        <taxon>Ericaceae</taxon>
        <taxon>Vaccinioideae</taxon>
        <taxon>Vaccinieae</taxon>
        <taxon>Vaccinium</taxon>
    </lineage>
</organism>
<dbReference type="EMBL" id="CM037151">
    <property type="protein sequence ID" value="KAH7843995.1"/>
    <property type="molecule type" value="Genomic_DNA"/>
</dbReference>
<proteinExistence type="predicted"/>
<accession>A0ACB7XU52</accession>
<keyword evidence="2" id="KW-1185">Reference proteome</keyword>
<dbReference type="Proteomes" id="UP000828048">
    <property type="component" value="Chromosome 1"/>
</dbReference>
<gene>
    <name evidence="1" type="ORF">Vadar_023240</name>
</gene>
<evidence type="ECO:0000313" key="2">
    <source>
        <dbReference type="Proteomes" id="UP000828048"/>
    </source>
</evidence>
<reference evidence="1 2" key="1">
    <citation type="journal article" date="2021" name="Hortic Res">
        <title>High-quality reference genome and annotation aids understanding of berry development for evergreen blueberry (Vaccinium darrowii).</title>
        <authorList>
            <person name="Yu J."/>
            <person name="Hulse-Kemp A.M."/>
            <person name="Babiker E."/>
            <person name="Staton M."/>
        </authorList>
    </citation>
    <scope>NUCLEOTIDE SEQUENCE [LARGE SCALE GENOMIC DNA]</scope>
    <source>
        <strain evidence="2">cv. NJ 8807/NJ 8810</strain>
        <tissue evidence="1">Young leaf</tissue>
    </source>
</reference>
<sequence>MTTISITEEYQLSPNHLRFTIDFHGTPFTTTLTSTPKVVRKWLQTTLHRNPCHRHHLVVGLGVQWRPDYYPGHESPAATLQLCVGRRCLIFQLLHSPTVPNLLRRFLRKTNS</sequence>
<name>A0ACB7XU52_9ERIC</name>
<protein>
    <submittedName>
        <fullName evidence="1">Uncharacterized protein</fullName>
    </submittedName>
</protein>
<evidence type="ECO:0000313" key="1">
    <source>
        <dbReference type="EMBL" id="KAH7843995.1"/>
    </source>
</evidence>